<keyword evidence="2" id="KW-0677">Repeat</keyword>
<gene>
    <name evidence="4" type="ORF">SEMRO_18_G013021.1</name>
</gene>
<dbReference type="InterPro" id="IPR011333">
    <property type="entry name" value="SKP1/BTB/POZ_sf"/>
</dbReference>
<name>A0A9N8H1J8_9STRA</name>
<accession>A0A9N8H1J8</accession>
<dbReference type="PANTHER" id="PTHR24412">
    <property type="entry name" value="KELCH PROTEIN"/>
    <property type="match status" value="1"/>
</dbReference>
<dbReference type="CDD" id="cd18186">
    <property type="entry name" value="BTB_POZ_ZBTB_KLHL-like"/>
    <property type="match status" value="1"/>
</dbReference>
<keyword evidence="1" id="KW-0880">Kelch repeat</keyword>
<reference evidence="4" key="1">
    <citation type="submission" date="2020-06" db="EMBL/GenBank/DDBJ databases">
        <authorList>
            <consortium name="Plant Systems Biology data submission"/>
        </authorList>
    </citation>
    <scope>NUCLEOTIDE SEQUENCE</scope>
    <source>
        <strain evidence="4">D6</strain>
    </source>
</reference>
<dbReference type="Proteomes" id="UP001153069">
    <property type="component" value="Unassembled WGS sequence"/>
</dbReference>
<evidence type="ECO:0000256" key="2">
    <source>
        <dbReference type="ARBA" id="ARBA00022737"/>
    </source>
</evidence>
<evidence type="ECO:0000313" key="5">
    <source>
        <dbReference type="Proteomes" id="UP001153069"/>
    </source>
</evidence>
<dbReference type="Gene3D" id="3.30.710.10">
    <property type="entry name" value="Potassium Channel Kv1.1, Chain A"/>
    <property type="match status" value="1"/>
</dbReference>
<dbReference type="EMBL" id="CAICTM010000018">
    <property type="protein sequence ID" value="CAB9497351.1"/>
    <property type="molecule type" value="Genomic_DNA"/>
</dbReference>
<dbReference type="InterPro" id="IPR000210">
    <property type="entry name" value="BTB/POZ_dom"/>
</dbReference>
<dbReference type="PANTHER" id="PTHR24412:SF489">
    <property type="entry name" value="RING FINGER DOMAIN AND KELCH REPEAT-CONTAINING PROTEIN DDB_G0271372"/>
    <property type="match status" value="1"/>
</dbReference>
<comment type="caution">
    <text evidence="4">The sequence shown here is derived from an EMBL/GenBank/DDBJ whole genome shotgun (WGS) entry which is preliminary data.</text>
</comment>
<evidence type="ECO:0000259" key="3">
    <source>
        <dbReference type="PROSITE" id="PS50097"/>
    </source>
</evidence>
<organism evidence="4 5">
    <name type="scientific">Seminavis robusta</name>
    <dbReference type="NCBI Taxonomy" id="568900"/>
    <lineage>
        <taxon>Eukaryota</taxon>
        <taxon>Sar</taxon>
        <taxon>Stramenopiles</taxon>
        <taxon>Ochrophyta</taxon>
        <taxon>Bacillariophyta</taxon>
        <taxon>Bacillariophyceae</taxon>
        <taxon>Bacillariophycidae</taxon>
        <taxon>Naviculales</taxon>
        <taxon>Naviculaceae</taxon>
        <taxon>Seminavis</taxon>
    </lineage>
</organism>
<protein>
    <recommendedName>
        <fullName evidence="3">BTB domain-containing protein</fullName>
    </recommendedName>
</protein>
<dbReference type="AlphaFoldDB" id="A0A9N8H1J8"/>
<dbReference type="SUPFAM" id="SSF54695">
    <property type="entry name" value="POZ domain"/>
    <property type="match status" value="1"/>
</dbReference>
<feature type="domain" description="BTB" evidence="3">
    <location>
        <begin position="17"/>
        <end position="71"/>
    </location>
</feature>
<proteinExistence type="predicted"/>
<evidence type="ECO:0000256" key="1">
    <source>
        <dbReference type="ARBA" id="ARBA00022441"/>
    </source>
</evidence>
<dbReference type="Pfam" id="PF00651">
    <property type="entry name" value="BTB"/>
    <property type="match status" value="1"/>
</dbReference>
<evidence type="ECO:0000313" key="4">
    <source>
        <dbReference type="EMBL" id="CAB9497351.1"/>
    </source>
</evidence>
<dbReference type="OrthoDB" id="6436821at2759"/>
<keyword evidence="5" id="KW-1185">Reference proteome</keyword>
<dbReference type="PROSITE" id="PS50097">
    <property type="entry name" value="BTB"/>
    <property type="match status" value="1"/>
</dbReference>
<sequence>MKSIMMSRSKAQMECWNRAALSVRSKYFKTMFKKGGFKESTDAVVSIGLFSGKVLQAIVEYIHTDTATILAKHAEGAIGENASETAADHMNEFRTLASLTEAAMFVGLPGLCRKTQNCIGTFLSLMPSMAFAVLAASKQEGPVISWELTNHAWRIFSRTTGFLDEVVLQHISDTVLLALIPDAKAKIDMTQLFNLIHSWSQGEPSLPDEDRQNYAKAMVQDHVELDLMDPDDLSALVETSGLVTKDQLYDVFKKQAKKAKHDHDVSFSRPPLDFVLVEWKRALSKQFKVRSGTRWRSDSLKVPAVEDGAKVCWTVTIHARTTGLTEAMFGLVWPNLPLMSTPLHFAALNATVGVSLVAREKSIHIGTVIDTLAKIPNSEQDLVSL</sequence>